<dbReference type="PANTHER" id="PTHR30290:SF10">
    <property type="entry name" value="PERIPLASMIC OLIGOPEPTIDE-BINDING PROTEIN-RELATED"/>
    <property type="match status" value="1"/>
</dbReference>
<comment type="subcellular location">
    <subcellularLocation>
        <location evidence="1">Cell envelope</location>
    </subcellularLocation>
</comment>
<feature type="region of interest" description="Disordered" evidence="5">
    <location>
        <begin position="1"/>
        <end position="27"/>
    </location>
</feature>
<dbReference type="SUPFAM" id="SSF53850">
    <property type="entry name" value="Periplasmic binding protein-like II"/>
    <property type="match status" value="1"/>
</dbReference>
<evidence type="ECO:0000256" key="5">
    <source>
        <dbReference type="SAM" id="MobiDB-lite"/>
    </source>
</evidence>
<evidence type="ECO:0000256" key="2">
    <source>
        <dbReference type="ARBA" id="ARBA00005695"/>
    </source>
</evidence>
<keyword evidence="4" id="KW-0732">Signal</keyword>
<feature type="domain" description="Solute-binding protein family 5" evidence="6">
    <location>
        <begin position="111"/>
        <end position="483"/>
    </location>
</feature>
<keyword evidence="3" id="KW-0813">Transport</keyword>
<evidence type="ECO:0000256" key="3">
    <source>
        <dbReference type="ARBA" id="ARBA00022448"/>
    </source>
</evidence>
<organism evidence="7 8">
    <name type="scientific">Pseudonocardia kongjuensis</name>
    <dbReference type="NCBI Taxonomy" id="102227"/>
    <lineage>
        <taxon>Bacteria</taxon>
        <taxon>Bacillati</taxon>
        <taxon>Actinomycetota</taxon>
        <taxon>Actinomycetes</taxon>
        <taxon>Pseudonocardiales</taxon>
        <taxon>Pseudonocardiaceae</taxon>
        <taxon>Pseudonocardia</taxon>
    </lineage>
</organism>
<dbReference type="Gene3D" id="3.40.190.10">
    <property type="entry name" value="Periplasmic binding protein-like II"/>
    <property type="match status" value="1"/>
</dbReference>
<dbReference type="PANTHER" id="PTHR30290">
    <property type="entry name" value="PERIPLASMIC BINDING COMPONENT OF ABC TRANSPORTER"/>
    <property type="match status" value="1"/>
</dbReference>
<evidence type="ECO:0000256" key="1">
    <source>
        <dbReference type="ARBA" id="ARBA00004196"/>
    </source>
</evidence>
<accession>A0ABP4I545</accession>
<gene>
    <name evidence="7" type="ORF">GCM10009613_08590</name>
</gene>
<proteinExistence type="inferred from homology"/>
<keyword evidence="8" id="KW-1185">Reference proteome</keyword>
<dbReference type="InterPro" id="IPR039424">
    <property type="entry name" value="SBP_5"/>
</dbReference>
<evidence type="ECO:0000256" key="4">
    <source>
        <dbReference type="ARBA" id="ARBA00022729"/>
    </source>
</evidence>
<reference evidence="8" key="1">
    <citation type="journal article" date="2019" name="Int. J. Syst. Evol. Microbiol.">
        <title>The Global Catalogue of Microorganisms (GCM) 10K type strain sequencing project: providing services to taxonomists for standard genome sequencing and annotation.</title>
        <authorList>
            <consortium name="The Broad Institute Genomics Platform"/>
            <consortium name="The Broad Institute Genome Sequencing Center for Infectious Disease"/>
            <person name="Wu L."/>
            <person name="Ma J."/>
        </authorList>
    </citation>
    <scope>NUCLEOTIDE SEQUENCE [LARGE SCALE GENOMIC DNA]</scope>
    <source>
        <strain evidence="8">JCM 11896</strain>
    </source>
</reference>
<dbReference type="InterPro" id="IPR030678">
    <property type="entry name" value="Peptide/Ni-bd"/>
</dbReference>
<comment type="similarity">
    <text evidence="2">Belongs to the bacterial solute-binding protein 5 family.</text>
</comment>
<protein>
    <submittedName>
        <fullName evidence="7">ABC transporter substrate-binding protein</fullName>
    </submittedName>
</protein>
<feature type="compositionally biased region" description="Basic residues" evidence="5">
    <location>
        <begin position="11"/>
        <end position="20"/>
    </location>
</feature>
<evidence type="ECO:0000313" key="7">
    <source>
        <dbReference type="EMBL" id="GAA1381857.1"/>
    </source>
</evidence>
<sequence length="561" mass="58981">MRPARPVNGRSGRRSSRLRRLVPGGAGPLRRLPAGRSAVLLAATALTLTACGSGPEAAGAAGEPQPGGTLVFAVSSDQGCADPQQVGSNDSIYSLRQVVDSLTDQDPETGEIVPWLATEWSSNDDATAWTFTLREGATFSDGTPVDAAAVKANFDRVPDIGARGTLPKGYLAGYAGTDVTSPTEFTVRFEQPNVQFLQGTSTHSLGLLSPASAAGTDEERCAGVIGSGPFTLESYVKDDITVLAKRTGYDWGSSLFTHPGEAYLDRAEFRVVPESGVRSGSLQSGEIDAIASVGQQDEAPLTAAGVELQARPNPGIPFGITFNHETPLGADPAVREAVSRGIDRDELVTAVYPTQTVKATSSLSSTTPGYADQSALVDYDPAAATAALDAAGWVPGPDGIRAKDGRPLTLPLTFAQNIATAKPSLELIQQQLRRIGIDLQLREVQISETPVVQQDGDFVALWGNLTRADPDILRSQFWTGGNNYYRFPPSPLDDALAGQAAATDEAQRAELAGTAQRLLAEGNHNVPVVELTTVLGVGPTAHDVAFDASSRIQLHDTWKSG</sequence>
<dbReference type="EMBL" id="BAAAJK010000004">
    <property type="protein sequence ID" value="GAA1381857.1"/>
    <property type="molecule type" value="Genomic_DNA"/>
</dbReference>
<dbReference type="Pfam" id="PF00496">
    <property type="entry name" value="SBP_bac_5"/>
    <property type="match status" value="1"/>
</dbReference>
<evidence type="ECO:0000259" key="6">
    <source>
        <dbReference type="Pfam" id="PF00496"/>
    </source>
</evidence>
<dbReference type="PIRSF" id="PIRSF002741">
    <property type="entry name" value="MppA"/>
    <property type="match status" value="1"/>
</dbReference>
<dbReference type="Proteomes" id="UP001501414">
    <property type="component" value="Unassembled WGS sequence"/>
</dbReference>
<comment type="caution">
    <text evidence="7">The sequence shown here is derived from an EMBL/GenBank/DDBJ whole genome shotgun (WGS) entry which is preliminary data.</text>
</comment>
<dbReference type="Gene3D" id="3.10.105.10">
    <property type="entry name" value="Dipeptide-binding Protein, Domain 3"/>
    <property type="match status" value="1"/>
</dbReference>
<name>A0ABP4I545_9PSEU</name>
<evidence type="ECO:0000313" key="8">
    <source>
        <dbReference type="Proteomes" id="UP001501414"/>
    </source>
</evidence>
<dbReference type="CDD" id="cd08492">
    <property type="entry name" value="PBP2_NikA_DppA_OppA_like_15"/>
    <property type="match status" value="1"/>
</dbReference>
<dbReference type="InterPro" id="IPR000914">
    <property type="entry name" value="SBP_5_dom"/>
</dbReference>
<dbReference type="RefSeq" id="WP_344018444.1">
    <property type="nucleotide sequence ID" value="NZ_BAAAJK010000004.1"/>
</dbReference>